<dbReference type="SMART" id="SM00858">
    <property type="entry name" value="SAF"/>
    <property type="match status" value="1"/>
</dbReference>
<dbReference type="GO" id="GO:0016829">
    <property type="term" value="F:lyase activity"/>
    <property type="evidence" value="ECO:0007669"/>
    <property type="project" value="UniProtKB-KW"/>
</dbReference>
<dbReference type="EMBL" id="JFZT01000035">
    <property type="protein sequence ID" value="EZQ10028.1"/>
    <property type="molecule type" value="Genomic_DNA"/>
</dbReference>
<evidence type="ECO:0000256" key="1">
    <source>
        <dbReference type="ARBA" id="ARBA00023239"/>
    </source>
</evidence>
<dbReference type="Gene3D" id="2.30.130.110">
    <property type="match status" value="1"/>
</dbReference>
<dbReference type="AlphaFoldDB" id="A0A031LSA8"/>
<dbReference type="GO" id="GO:0019698">
    <property type="term" value="P:D-galacturonate catabolic process"/>
    <property type="evidence" value="ECO:0007669"/>
    <property type="project" value="TreeGrafter"/>
</dbReference>
<dbReference type="Proteomes" id="UP000024332">
    <property type="component" value="Unassembled WGS sequence"/>
</dbReference>
<feature type="domain" description="SAF" evidence="2">
    <location>
        <begin position="11"/>
        <end position="89"/>
    </location>
</feature>
<dbReference type="CDD" id="cd11613">
    <property type="entry name" value="SAF_AH_GD"/>
    <property type="match status" value="1"/>
</dbReference>
<comment type="caution">
    <text evidence="3">The sequence shown here is derived from an EMBL/GenBank/DDBJ whole genome shotgun (WGS) entry which is preliminary data.</text>
</comment>
<dbReference type="STRING" id="1160895.CM19_04630"/>
<proteinExistence type="predicted"/>
<dbReference type="InterPro" id="IPR052172">
    <property type="entry name" value="UxaA_altronate/galactarate_dh"/>
</dbReference>
<evidence type="ECO:0000313" key="3">
    <source>
        <dbReference type="EMBL" id="EZQ10028.1"/>
    </source>
</evidence>
<dbReference type="RefSeq" id="WP_048099221.1">
    <property type="nucleotide sequence ID" value="NZ_JFZT01000035.1"/>
</dbReference>
<reference evidence="3 4" key="1">
    <citation type="submission" date="2014-03" db="EMBL/GenBank/DDBJ databases">
        <title>Draft genome sequence of the novel thermoacidophilic archaea Acidianus copahuensis ALE1 strain, isolated from Copahue volcanic area in Neuquen Argentina.</title>
        <authorList>
            <person name="Urbieta M.S."/>
            <person name="Rascovan N."/>
            <person name="Castro C."/>
            <person name="Revale S."/>
            <person name="Giaveno M.A."/>
            <person name="Vazquez M.P."/>
            <person name="Donati E.R."/>
        </authorList>
    </citation>
    <scope>NUCLEOTIDE SEQUENCE [LARGE SCALE GENOMIC DNA]</scope>
    <source>
        <strain evidence="3 4">ALE1</strain>
    </source>
</reference>
<dbReference type="Pfam" id="PF08666">
    <property type="entry name" value="SAF"/>
    <property type="match status" value="1"/>
</dbReference>
<organism evidence="3 4">
    <name type="scientific">Candidatus Acidianus copahuensis</name>
    <dbReference type="NCBI Taxonomy" id="1160895"/>
    <lineage>
        <taxon>Archaea</taxon>
        <taxon>Thermoproteota</taxon>
        <taxon>Thermoprotei</taxon>
        <taxon>Sulfolobales</taxon>
        <taxon>Sulfolobaceae</taxon>
        <taxon>Acidianus</taxon>
    </lineage>
</organism>
<keyword evidence="1" id="KW-0456">Lyase</keyword>
<dbReference type="PANTHER" id="PTHR30536">
    <property type="entry name" value="ALTRONATE/GALACTARATE DEHYDRATASE"/>
    <property type="match status" value="1"/>
</dbReference>
<evidence type="ECO:0000313" key="4">
    <source>
        <dbReference type="Proteomes" id="UP000024332"/>
    </source>
</evidence>
<dbReference type="PANTHER" id="PTHR30536:SF5">
    <property type="entry name" value="ALTRONATE DEHYDRATASE"/>
    <property type="match status" value="1"/>
</dbReference>
<keyword evidence="4" id="KW-1185">Reference proteome</keyword>
<name>A0A031LSA8_9CREN</name>
<dbReference type="OrthoDB" id="214896at2157"/>
<evidence type="ECO:0000259" key="2">
    <source>
        <dbReference type="SMART" id="SM00858"/>
    </source>
</evidence>
<dbReference type="InterPro" id="IPR013974">
    <property type="entry name" value="SAF"/>
</dbReference>
<sequence length="99" mass="11297">MAKALIHEKEDNVGVLISDTKQGEEVEVFYIADKNPLTKVVSQDSIPLGHKIALRDIKQGEEVIKYGRIIGVATKDIKRGEHVHTHNLRSKRWSFPLRR</sequence>
<gene>
    <name evidence="3" type="ORF">CM19_04630</name>
</gene>
<protein>
    <submittedName>
        <fullName evidence="3">Dehydratase</fullName>
    </submittedName>
</protein>
<accession>A0A031LSA8</accession>
<dbReference type="InterPro" id="IPR044144">
    <property type="entry name" value="SAF_UxaA/GarD"/>
</dbReference>